<sequence>MSRVVDFVVGAATVVAGVLLAPVSPLIGSQLIIAGAAMFASSALNALLAPSRGNAERQAAETALNIGEEPRRAIFGRGATGGSLVDAFNYGGEHGTDWEVLVIALADHRCDAIEGFWVNDQYVTYTGDGFVPGFNNQLQIYTRLGTVGQTVPELLISQGGWSPSDRQRGVTHVTVAYKADAADAKNPIWTAGRPTFLWVVRGLRCYDPRHDSSVPGGAGAQRRNNPATWTWSENAEICRYNFDIGIYAEDRVDDPDMLLIGRGLSAIEAPPEMIFAAANLCDEPVALAAGGTEPRYRVGGTIYANEEFDDVEKAFAAAMGGILVQPEGTIGVEPGHAKAPVAWFTDDDLVRGTSASYSDERSDADEDWVNTVIPRYIEPTQRWSEHGAPIRRNTADVIADGGPREAPLTLRLVTSNTQAQRIGEIRRRLGRLAGTGGVTLGPRFAEIEEGDIVVWTSARRTAGVPVAFRVDSYRLDEKWQNTLALRRVASSVYSWTTADEIAPGATAEANTPPAVYGQPPAGDWSAVGGTVEGAVAAVPAITFSGGASDPHAIGILFEFRKDGDTAWTPMPVVAPGSTRQIVTAVQAGTAYQPAVTYFYDNGRGERRVLATVTTGDFTGVEGPPGASVAELTIYRASASAPATPTGGSFDVATRTLTPPSGWSLTMPTSGTRWSASGYAAWSGTSGTVTPTWFGVGGGISNGTDGDDGADGQATDVIFRRAATQPATPPDSSGVPPGWYATTGEVPASADPMWASFRTRATSASAWVHQAPRRVEGLDAINNVNRMRNTLFERGVQGWEMLTVAGVTITAPLALDIVGDARTLTFTATATASGQQAGIDTPAAYRVPVSPGERLSVQALCRSSGVVDSNLLRVQFYDAAGAQLAGTGINVQFLAGAQASFALMSGFVTVPVGASTMLVGLRTFSSGAGSFSGRLCKPMVASATAGQTTHPPFTPGHAEGADGDPGASVAELTIYRASASAPATPTGGSFDVATRVLTPPSGWSLTMPTSGTRWSASGYAAWSGTSGTVTPTWLGVGGGISNGTDGDDGADGQATDVIFRTSATQPATPPDSSGVPPGWYGTTGEVPASVDPMWASFRTRATSTSAWVHQAPRRVDGRDAINNVNRMRNTLFERGVQGWEMFAAGGVTITSPFALDIVGDARTLTFTGTASAAAEQQVAIYTPSAYHVPVTPGERLSVQALCRSTGVVGSNVLRVQFFDAAGAELAGTGTNIQSLSGAQASFALLSGFVTVPAGASTMRVVLWTIASGAGSFSGRLCKPMVASATANQTAHPPFTPGQADGADGANAKAVRLTASALGFIVASDGTNTPASITLTAEGQAVSGSPVFNVVTGAATLTGTGTSRDLTYANMSSDVVTVQVLWDGAPDTVTLYKLREGSNSLTRIVPNEAHALPADSAGNVTDYAGSGTTIQIFEGVLPLTFHTSLAPGRFTVGGPVVSPGGAITVGGRSGSGTNVCTVANHSGASAAAGAIIITYPITVQRANGAIVSLSVTQSLTKPRDGAPGAPGAPGDPGDPGISALSVSGSPSTVPVPAYFNGTPKAAPGSSQLKVFQSTIDVTAVASYGTPSSSGVTGASVSSSGLVSITGMTDATGQVTVPISYGGATATVRIEWVKVPDGNAAVSGSVAVTSLGNTSSYVTSASFNVSLAPGQVFSVNSSGSFQSSAGAYQPQLKLAFQNVTDGGAETDVPGSEVNGGTAAPAEPEVWSTSGPVENTNGVTKVFSIRLKSRRISAAGNSAAVSGTMGGSGT</sequence>
<organism evidence="3 4">
    <name type="scientific">Sphingobium lignivorans</name>
    <dbReference type="NCBI Taxonomy" id="2735886"/>
    <lineage>
        <taxon>Bacteria</taxon>
        <taxon>Pseudomonadati</taxon>
        <taxon>Pseudomonadota</taxon>
        <taxon>Alphaproteobacteria</taxon>
        <taxon>Sphingomonadales</taxon>
        <taxon>Sphingomonadaceae</taxon>
        <taxon>Sphingobium</taxon>
    </lineage>
</organism>
<dbReference type="InterPro" id="IPR032876">
    <property type="entry name" value="J_dom"/>
</dbReference>
<evidence type="ECO:0000259" key="2">
    <source>
        <dbReference type="Pfam" id="PF13550"/>
    </source>
</evidence>
<protein>
    <recommendedName>
        <fullName evidence="2">Tip attachment protein J domain-containing protein</fullName>
    </recommendedName>
</protein>
<dbReference type="Pfam" id="PF13550">
    <property type="entry name" value="Phage-tail_3"/>
    <property type="match status" value="1"/>
</dbReference>
<name>A0ABR6NJI9_9SPHN</name>
<dbReference type="EMBL" id="JACHKA010000001">
    <property type="protein sequence ID" value="MBB5987440.1"/>
    <property type="molecule type" value="Genomic_DNA"/>
</dbReference>
<comment type="caution">
    <text evidence="3">The sequence shown here is derived from an EMBL/GenBank/DDBJ whole genome shotgun (WGS) entry which is preliminary data.</text>
</comment>
<reference evidence="3 4" key="1">
    <citation type="submission" date="2020-08" db="EMBL/GenBank/DDBJ databases">
        <title>Exploring microbial biodiversity for novel pathways involved in the catabolism of aromatic compounds derived from lignin.</title>
        <authorList>
            <person name="Elkins J."/>
        </authorList>
    </citation>
    <scope>NUCLEOTIDE SEQUENCE [LARGE SCALE GENOMIC DNA]</scope>
    <source>
        <strain evidence="3 4">B1D3A</strain>
    </source>
</reference>
<evidence type="ECO:0000313" key="4">
    <source>
        <dbReference type="Proteomes" id="UP001138540"/>
    </source>
</evidence>
<keyword evidence="4" id="KW-1185">Reference proteome</keyword>
<gene>
    <name evidence="3" type="ORF">HNP60_003414</name>
</gene>
<accession>A0ABR6NJI9</accession>
<feature type="region of interest" description="Disordered" evidence="1">
    <location>
        <begin position="1700"/>
        <end position="1729"/>
    </location>
</feature>
<dbReference type="Proteomes" id="UP001138540">
    <property type="component" value="Unassembled WGS sequence"/>
</dbReference>
<dbReference type="RefSeq" id="WP_184155981.1">
    <property type="nucleotide sequence ID" value="NZ_JACHKA010000001.1"/>
</dbReference>
<feature type="region of interest" description="Disordered" evidence="1">
    <location>
        <begin position="944"/>
        <end position="964"/>
    </location>
</feature>
<evidence type="ECO:0000313" key="3">
    <source>
        <dbReference type="EMBL" id="MBB5987440.1"/>
    </source>
</evidence>
<proteinExistence type="predicted"/>
<feature type="region of interest" description="Disordered" evidence="1">
    <location>
        <begin position="1514"/>
        <end position="1542"/>
    </location>
</feature>
<evidence type="ECO:0000256" key="1">
    <source>
        <dbReference type="SAM" id="MobiDB-lite"/>
    </source>
</evidence>
<feature type="domain" description="Tip attachment protein J" evidence="2">
    <location>
        <begin position="314"/>
        <end position="464"/>
    </location>
</feature>